<gene>
    <name evidence="1" type="ORF">ACCO45_009820</name>
</gene>
<accession>A0ACC4DKX8</accession>
<keyword evidence="2" id="KW-1185">Reference proteome</keyword>
<evidence type="ECO:0000313" key="2">
    <source>
        <dbReference type="Proteomes" id="UP001638806"/>
    </source>
</evidence>
<protein>
    <submittedName>
        <fullName evidence="1">Uncharacterized protein</fullName>
    </submittedName>
</protein>
<dbReference type="EMBL" id="JBGNUJ010000008">
    <property type="protein sequence ID" value="KAL3956974.1"/>
    <property type="molecule type" value="Genomic_DNA"/>
</dbReference>
<reference evidence="1" key="1">
    <citation type="submission" date="2024-12" db="EMBL/GenBank/DDBJ databases">
        <title>Comparative genomics and development of molecular markers within Purpureocillium lilacinum and among Purpureocillium species.</title>
        <authorList>
            <person name="Yeh Z.-Y."/>
            <person name="Ni N.-T."/>
            <person name="Lo P.-H."/>
            <person name="Mushyakhwo K."/>
            <person name="Lin C.-F."/>
            <person name="Nai Y.-S."/>
        </authorList>
    </citation>
    <scope>NUCLEOTIDE SEQUENCE</scope>
    <source>
        <strain evidence="1">NCHU-NPUST-175</strain>
    </source>
</reference>
<sequence>MDILFSAYAAQSPHSTTGCIRQIEGTIPRLSANAGRLDDALLRLDVAYLYESPRPISFVTLIRDFWAGVKKSTYAFRSAVIQALYESGLLVRAGRHPVRCQVAMHGRCQRQEQQNELRVHRAGGKARSRILAKPGRGPPR</sequence>
<name>A0ACC4DKX8_PURLI</name>
<proteinExistence type="predicted"/>
<comment type="caution">
    <text evidence="1">The sequence shown here is derived from an EMBL/GenBank/DDBJ whole genome shotgun (WGS) entry which is preliminary data.</text>
</comment>
<organism evidence="1 2">
    <name type="scientific">Purpureocillium lilacinum</name>
    <name type="common">Paecilomyces lilacinus</name>
    <dbReference type="NCBI Taxonomy" id="33203"/>
    <lineage>
        <taxon>Eukaryota</taxon>
        <taxon>Fungi</taxon>
        <taxon>Dikarya</taxon>
        <taxon>Ascomycota</taxon>
        <taxon>Pezizomycotina</taxon>
        <taxon>Sordariomycetes</taxon>
        <taxon>Hypocreomycetidae</taxon>
        <taxon>Hypocreales</taxon>
        <taxon>Ophiocordycipitaceae</taxon>
        <taxon>Purpureocillium</taxon>
    </lineage>
</organism>
<dbReference type="Proteomes" id="UP001638806">
    <property type="component" value="Unassembled WGS sequence"/>
</dbReference>
<evidence type="ECO:0000313" key="1">
    <source>
        <dbReference type="EMBL" id="KAL3956974.1"/>
    </source>
</evidence>